<evidence type="ECO:0000313" key="3">
    <source>
        <dbReference type="EMBL" id="KZP32993.1"/>
    </source>
</evidence>
<keyword evidence="1" id="KW-1133">Transmembrane helix</keyword>
<gene>
    <name evidence="3" type="ORF">FIBSPDRAFT_774300</name>
</gene>
<dbReference type="STRING" id="436010.A0A166VRK5"/>
<sequence>MHGPASSALPPFYFAVFAVYEPFLCIVGFLGAILDPKATHDQQAPWPRDTPPRGALPRATLVTMLQLAHVCALLGVINIFVLRAARTHLAAQPALQERIVRSLLTPLVLGDVVHLYVTLWGLGEEKWQFARYTPMLWTTIVLGVSLLVPRVAWHLGIGRYVHARDHRLAHKE</sequence>
<dbReference type="Proteomes" id="UP000076532">
    <property type="component" value="Unassembled WGS sequence"/>
</dbReference>
<evidence type="ECO:0000313" key="4">
    <source>
        <dbReference type="Proteomes" id="UP000076532"/>
    </source>
</evidence>
<proteinExistence type="predicted"/>
<feature type="transmembrane region" description="Helical" evidence="1">
    <location>
        <begin position="135"/>
        <end position="157"/>
    </location>
</feature>
<reference evidence="3 4" key="1">
    <citation type="journal article" date="2016" name="Mol. Biol. Evol.">
        <title>Comparative Genomics of Early-Diverging Mushroom-Forming Fungi Provides Insights into the Origins of Lignocellulose Decay Capabilities.</title>
        <authorList>
            <person name="Nagy L.G."/>
            <person name="Riley R."/>
            <person name="Tritt A."/>
            <person name="Adam C."/>
            <person name="Daum C."/>
            <person name="Floudas D."/>
            <person name="Sun H."/>
            <person name="Yadav J.S."/>
            <person name="Pangilinan J."/>
            <person name="Larsson K.H."/>
            <person name="Matsuura K."/>
            <person name="Barry K."/>
            <person name="Labutti K."/>
            <person name="Kuo R."/>
            <person name="Ohm R.A."/>
            <person name="Bhattacharya S.S."/>
            <person name="Shirouzu T."/>
            <person name="Yoshinaga Y."/>
            <person name="Martin F.M."/>
            <person name="Grigoriev I.V."/>
            <person name="Hibbett D.S."/>
        </authorList>
    </citation>
    <scope>NUCLEOTIDE SEQUENCE [LARGE SCALE GENOMIC DNA]</scope>
    <source>
        <strain evidence="3 4">CBS 109695</strain>
    </source>
</reference>
<protein>
    <recommendedName>
        <fullName evidence="2">DUF7704 domain-containing protein</fullName>
    </recommendedName>
</protein>
<feature type="domain" description="DUF7704" evidence="2">
    <location>
        <begin position="7"/>
        <end position="157"/>
    </location>
</feature>
<dbReference type="InterPro" id="IPR056121">
    <property type="entry name" value="DUF7704"/>
</dbReference>
<evidence type="ECO:0000256" key="1">
    <source>
        <dbReference type="SAM" id="Phobius"/>
    </source>
</evidence>
<dbReference type="PANTHER" id="PTHR37019:SF2">
    <property type="entry name" value="EXPERA DOMAIN-CONTAINING PROTEIN"/>
    <property type="match status" value="1"/>
</dbReference>
<organism evidence="3 4">
    <name type="scientific">Athelia psychrophila</name>
    <dbReference type="NCBI Taxonomy" id="1759441"/>
    <lineage>
        <taxon>Eukaryota</taxon>
        <taxon>Fungi</taxon>
        <taxon>Dikarya</taxon>
        <taxon>Basidiomycota</taxon>
        <taxon>Agaricomycotina</taxon>
        <taxon>Agaricomycetes</taxon>
        <taxon>Agaricomycetidae</taxon>
        <taxon>Atheliales</taxon>
        <taxon>Atheliaceae</taxon>
        <taxon>Athelia</taxon>
    </lineage>
</organism>
<dbReference type="AlphaFoldDB" id="A0A166VRK5"/>
<keyword evidence="1" id="KW-0812">Transmembrane</keyword>
<evidence type="ECO:0000259" key="2">
    <source>
        <dbReference type="Pfam" id="PF24803"/>
    </source>
</evidence>
<feature type="transmembrane region" description="Helical" evidence="1">
    <location>
        <begin position="12"/>
        <end position="34"/>
    </location>
</feature>
<keyword evidence="1" id="KW-0472">Membrane</keyword>
<feature type="transmembrane region" description="Helical" evidence="1">
    <location>
        <begin position="103"/>
        <end position="123"/>
    </location>
</feature>
<dbReference type="PANTHER" id="PTHR37019">
    <property type="entry name" value="CHROMOSOME 1, WHOLE GENOME SHOTGUN SEQUENCE"/>
    <property type="match status" value="1"/>
</dbReference>
<dbReference type="EMBL" id="KV417484">
    <property type="protein sequence ID" value="KZP32993.1"/>
    <property type="molecule type" value="Genomic_DNA"/>
</dbReference>
<accession>A0A166VRK5</accession>
<feature type="transmembrane region" description="Helical" evidence="1">
    <location>
        <begin position="61"/>
        <end position="82"/>
    </location>
</feature>
<name>A0A166VRK5_9AGAM</name>
<dbReference type="OrthoDB" id="2937326at2759"/>
<dbReference type="Pfam" id="PF24803">
    <property type="entry name" value="DUF7704"/>
    <property type="match status" value="1"/>
</dbReference>
<keyword evidence="4" id="KW-1185">Reference proteome</keyword>